<evidence type="ECO:0000256" key="5">
    <source>
        <dbReference type="ARBA" id="ARBA00022898"/>
    </source>
</evidence>
<dbReference type="GO" id="GO:0030170">
    <property type="term" value="F:pyridoxal phosphate binding"/>
    <property type="evidence" value="ECO:0007669"/>
    <property type="project" value="InterPro"/>
</dbReference>
<dbReference type="InterPro" id="IPR051446">
    <property type="entry name" value="HTH_trans_reg/aminotransferase"/>
</dbReference>
<dbReference type="GO" id="GO:0008483">
    <property type="term" value="F:transaminase activity"/>
    <property type="evidence" value="ECO:0007669"/>
    <property type="project" value="UniProtKB-KW"/>
</dbReference>
<evidence type="ECO:0000256" key="3">
    <source>
        <dbReference type="ARBA" id="ARBA00022576"/>
    </source>
</evidence>
<accession>A0A1W1XPX8</accession>
<reference evidence="10 11" key="1">
    <citation type="submission" date="2017-04" db="EMBL/GenBank/DDBJ databases">
        <authorList>
            <person name="Afonso C.L."/>
            <person name="Miller P.J."/>
            <person name="Scott M.A."/>
            <person name="Spackman E."/>
            <person name="Goraichik I."/>
            <person name="Dimitrov K.M."/>
            <person name="Suarez D.L."/>
            <person name="Swayne D.E."/>
        </authorList>
    </citation>
    <scope>NUCLEOTIDE SEQUENCE [LARGE SCALE GENOMIC DNA]</scope>
    <source>
        <strain evidence="10 11">DSM 12555</strain>
    </source>
</reference>
<name>A0A1W1XPX8_9CLOT</name>
<sequence length="484" mass="54750">MLNDDWKPSETSAIPLYKQIAQFIKEKISSGEWTIGTKLPTQREFAEILEVNRSTVITALEDLKAEGLIEGKNSGGTVVVNNTWSLLNNSRTPKWEGYIERGIYKPNLSTIQMINKLEFKNGIIRLGTGEVSPSLYPKQAMKKILHKVSNNLESMGYEQPKGSIKLRGAISEYVKKFGIKTSPEAVLIVSGSLQALQLLSMGILPKASTIITEKPSYLKSLHIFQSEGMKLKGIGMDEHGINVNELRNSINKSTKLLYTIPTFHNPTGILQTEERRDEVLNLCREKRLPIIEDDAYRELWLEEKPPMPLKSKDKDGMVLYIGTVSKCLAAGMRIGWIVGPEAVIDRLADIKMQADYGSSSISQAVLSEFIESGLYEKYIEKLRNNLVVRRNITIEILEKYFKHIAQWNVPKGGFYIWLKLKKHISIDLLFKMCCEEGILINPGSIYDFVKNSNIRISYSYADIKELESALKRLSEIVIEITART</sequence>
<dbReference type="InterPro" id="IPR036388">
    <property type="entry name" value="WH-like_DNA-bd_sf"/>
</dbReference>
<dbReference type="FunFam" id="3.40.640.10:FF:000023">
    <property type="entry name" value="Transcriptional regulator, GntR family"/>
    <property type="match status" value="1"/>
</dbReference>
<keyword evidence="8" id="KW-0804">Transcription</keyword>
<keyword evidence="3" id="KW-0032">Aminotransferase</keyword>
<feature type="domain" description="HTH gntR-type" evidence="9">
    <location>
        <begin position="14"/>
        <end position="82"/>
    </location>
</feature>
<evidence type="ECO:0000256" key="2">
    <source>
        <dbReference type="ARBA" id="ARBA00005384"/>
    </source>
</evidence>
<dbReference type="InterPro" id="IPR015422">
    <property type="entry name" value="PyrdxlP-dep_Trfase_small"/>
</dbReference>
<dbReference type="AlphaFoldDB" id="A0A1W1XPX8"/>
<dbReference type="PANTHER" id="PTHR46577">
    <property type="entry name" value="HTH-TYPE TRANSCRIPTIONAL REGULATORY PROTEIN GABR"/>
    <property type="match status" value="1"/>
</dbReference>
<dbReference type="Gene3D" id="1.10.10.10">
    <property type="entry name" value="Winged helix-like DNA-binding domain superfamily/Winged helix DNA-binding domain"/>
    <property type="match status" value="1"/>
</dbReference>
<dbReference type="CDD" id="cd07377">
    <property type="entry name" value="WHTH_GntR"/>
    <property type="match status" value="1"/>
</dbReference>
<proteinExistence type="inferred from homology"/>
<keyword evidence="6" id="KW-0805">Transcription regulation</keyword>
<evidence type="ECO:0000259" key="9">
    <source>
        <dbReference type="PROSITE" id="PS50949"/>
    </source>
</evidence>
<evidence type="ECO:0000313" key="10">
    <source>
        <dbReference type="EMBL" id="SMC25568.1"/>
    </source>
</evidence>
<dbReference type="RefSeq" id="WP_084116312.1">
    <property type="nucleotide sequence ID" value="NZ_FWXH01000009.1"/>
</dbReference>
<keyword evidence="7" id="KW-0238">DNA-binding</keyword>
<comment type="cofactor">
    <cofactor evidence="1">
        <name>pyridoxal 5'-phosphate</name>
        <dbReference type="ChEBI" id="CHEBI:597326"/>
    </cofactor>
</comment>
<dbReference type="InterPro" id="IPR036390">
    <property type="entry name" value="WH_DNA-bd_sf"/>
</dbReference>
<dbReference type="InterPro" id="IPR015421">
    <property type="entry name" value="PyrdxlP-dep_Trfase_major"/>
</dbReference>
<dbReference type="Pfam" id="PF00392">
    <property type="entry name" value="GntR"/>
    <property type="match status" value="1"/>
</dbReference>
<dbReference type="PANTHER" id="PTHR46577:SF2">
    <property type="entry name" value="TRANSCRIPTIONAL REGULATORY PROTEIN"/>
    <property type="match status" value="1"/>
</dbReference>
<dbReference type="PRINTS" id="PR00035">
    <property type="entry name" value="HTHGNTR"/>
</dbReference>
<dbReference type="GO" id="GO:0003700">
    <property type="term" value="F:DNA-binding transcription factor activity"/>
    <property type="evidence" value="ECO:0007669"/>
    <property type="project" value="InterPro"/>
</dbReference>
<gene>
    <name evidence="10" type="ORF">SAMN02745134_02488</name>
</gene>
<dbReference type="SUPFAM" id="SSF53383">
    <property type="entry name" value="PLP-dependent transferases"/>
    <property type="match status" value="1"/>
</dbReference>
<dbReference type="Proteomes" id="UP000192468">
    <property type="component" value="Unassembled WGS sequence"/>
</dbReference>
<dbReference type="Gene3D" id="3.90.1150.10">
    <property type="entry name" value="Aspartate Aminotransferase, domain 1"/>
    <property type="match status" value="1"/>
</dbReference>
<keyword evidence="5" id="KW-0663">Pyridoxal phosphate</keyword>
<dbReference type="OrthoDB" id="9802328at2"/>
<organism evidence="10 11">
    <name type="scientific">Clostridium acidisoli DSM 12555</name>
    <dbReference type="NCBI Taxonomy" id="1121291"/>
    <lineage>
        <taxon>Bacteria</taxon>
        <taxon>Bacillati</taxon>
        <taxon>Bacillota</taxon>
        <taxon>Clostridia</taxon>
        <taxon>Eubacteriales</taxon>
        <taxon>Clostridiaceae</taxon>
        <taxon>Clostridium</taxon>
    </lineage>
</organism>
<dbReference type="Gene3D" id="3.40.640.10">
    <property type="entry name" value="Type I PLP-dependent aspartate aminotransferase-like (Major domain)"/>
    <property type="match status" value="1"/>
</dbReference>
<evidence type="ECO:0000256" key="1">
    <source>
        <dbReference type="ARBA" id="ARBA00001933"/>
    </source>
</evidence>
<dbReference type="CDD" id="cd00609">
    <property type="entry name" value="AAT_like"/>
    <property type="match status" value="1"/>
</dbReference>
<evidence type="ECO:0000256" key="7">
    <source>
        <dbReference type="ARBA" id="ARBA00023125"/>
    </source>
</evidence>
<dbReference type="InterPro" id="IPR000524">
    <property type="entry name" value="Tscrpt_reg_HTH_GntR"/>
</dbReference>
<keyword evidence="11" id="KW-1185">Reference proteome</keyword>
<dbReference type="InterPro" id="IPR004839">
    <property type="entry name" value="Aminotransferase_I/II_large"/>
</dbReference>
<dbReference type="STRING" id="1121291.SAMN02745134_02488"/>
<protein>
    <submittedName>
        <fullName evidence="10">GntR family transcriptional regulator, regulator for abcA and norABC</fullName>
    </submittedName>
</protein>
<dbReference type="SMART" id="SM00345">
    <property type="entry name" value="HTH_GNTR"/>
    <property type="match status" value="1"/>
</dbReference>
<dbReference type="PROSITE" id="PS50949">
    <property type="entry name" value="HTH_GNTR"/>
    <property type="match status" value="1"/>
</dbReference>
<evidence type="ECO:0000256" key="6">
    <source>
        <dbReference type="ARBA" id="ARBA00023015"/>
    </source>
</evidence>
<comment type="similarity">
    <text evidence="2">In the C-terminal section; belongs to the class-I pyridoxal-phosphate-dependent aminotransferase family.</text>
</comment>
<dbReference type="Pfam" id="PF00155">
    <property type="entry name" value="Aminotran_1_2"/>
    <property type="match status" value="1"/>
</dbReference>
<evidence type="ECO:0000256" key="4">
    <source>
        <dbReference type="ARBA" id="ARBA00022679"/>
    </source>
</evidence>
<evidence type="ECO:0000313" key="11">
    <source>
        <dbReference type="Proteomes" id="UP000192468"/>
    </source>
</evidence>
<evidence type="ECO:0000256" key="8">
    <source>
        <dbReference type="ARBA" id="ARBA00023163"/>
    </source>
</evidence>
<keyword evidence="4" id="KW-0808">Transferase</keyword>
<dbReference type="GO" id="GO:0003677">
    <property type="term" value="F:DNA binding"/>
    <property type="evidence" value="ECO:0007669"/>
    <property type="project" value="UniProtKB-KW"/>
</dbReference>
<dbReference type="InterPro" id="IPR015424">
    <property type="entry name" value="PyrdxlP-dep_Trfase"/>
</dbReference>
<dbReference type="SUPFAM" id="SSF46785">
    <property type="entry name" value="Winged helix' DNA-binding domain"/>
    <property type="match status" value="1"/>
</dbReference>
<dbReference type="EMBL" id="FWXH01000009">
    <property type="protein sequence ID" value="SMC25568.1"/>
    <property type="molecule type" value="Genomic_DNA"/>
</dbReference>
<dbReference type="FunFam" id="1.10.10.10:FF:000079">
    <property type="entry name" value="GntR family transcriptional regulator"/>
    <property type="match status" value="1"/>
</dbReference>